<feature type="region of interest" description="Disordered" evidence="6">
    <location>
        <begin position="785"/>
        <end position="804"/>
    </location>
</feature>
<dbReference type="Gene3D" id="1.20.120.1900">
    <property type="entry name" value="Gamma-tubulin complex, C-terminal domain"/>
    <property type="match status" value="1"/>
</dbReference>
<evidence type="ECO:0000259" key="9">
    <source>
        <dbReference type="Pfam" id="PF17681"/>
    </source>
</evidence>
<dbReference type="PANTHER" id="PTHR19302">
    <property type="entry name" value="GAMMA TUBULIN COMPLEX PROTEIN"/>
    <property type="match status" value="1"/>
</dbReference>
<evidence type="ECO:0000313" key="10">
    <source>
        <dbReference type="EMBL" id="CAF9943132.1"/>
    </source>
</evidence>
<dbReference type="InterPro" id="IPR032797">
    <property type="entry name" value="Mod21_N"/>
</dbReference>
<sequence>MAHNNSFLIDRLIKVVISDPSEAHVERCKRSALRTLANSHSARVNHFEVAARLEGLEEKWRILNNDPLADALHLRRAELTSNKWTPEILWLLLQLSERPVDHSNIAKLAPPERELQPAPLTWADIVAEDPLEDWDGIWKNVDFTETSDDDERTESVHSDHSVPTSESSVIGQAIEAYAETLMEPATSVSLRDIQMAQFWNTRDANKFSVIREEDGYHWSKTNLTELQVGREIIFLILGLPTSIFRQENEGQVTVFKADFLEHVSQESLTALLQGFAVLANKLFSIRQWAKREERIPLEQTFQAALASRLEAVDGALCAIQTKIFSPYVHSVPSLLELYDQISKISRLLLQVHEILLELDVNSNLERPFRILESLFDRTCVNQGIGDADGYEYMANLFFDCFQTYLKPIRLWMENGRLTGRDGVIFIRKDEKDVHLNSVWRDQYHLINDSNGDLHAPKFLRVAATKILNTGKSVDFLRRLGWEDHDVGLDPAMEVVMSYKSVCQPADVGLFCPFAELFDMALDRWIADKHQASSSELRARLDLQASLDAVEYIYFGRNGALSTSFINKIFEKLDRENLQWNDGFIMTELLQGTFTSIPCIDIDLLQIRPSPPTKQKSSGAQRSMSVLEDIRVSYPLPWPVANVIRTDSIETYQGIFVLLTQLQRAKYLLQRQKPAKSAQASDQKPLLQLYTLRHRLLWLTHTILAYITDLVLSVATADMRIAMDRAEDVDSMIAIHQAYVLKLQDQCLLLKKHMSIRHAIISLLDLTILLSDVQALYTKGQVFSDSESSSTDTKAKHNGATHLKQKKAAKAALDEDEDCDFGSDGSSPRPALHAELPVMGRLKQMLDNFRNLHTFVAAAVRGISKADSAPSWEMLANNLAMGLEK</sequence>
<comment type="caution">
    <text evidence="10">The sequence shown here is derived from an EMBL/GenBank/DDBJ whole genome shotgun (WGS) entry which is preliminary data.</text>
</comment>
<accession>A0A8H3J979</accession>
<name>A0A8H3J979_9LECA</name>
<dbReference type="InterPro" id="IPR059169">
    <property type="entry name" value="GCP5_N_ext"/>
</dbReference>
<dbReference type="GO" id="GO:0000922">
    <property type="term" value="C:spindle pole"/>
    <property type="evidence" value="ECO:0007669"/>
    <property type="project" value="InterPro"/>
</dbReference>
<evidence type="ECO:0000256" key="6">
    <source>
        <dbReference type="SAM" id="MobiDB-lite"/>
    </source>
</evidence>
<dbReference type="GO" id="GO:0005816">
    <property type="term" value="C:spindle pole body"/>
    <property type="evidence" value="ECO:0007669"/>
    <property type="project" value="UniProtKB-ARBA"/>
</dbReference>
<dbReference type="GO" id="GO:0007020">
    <property type="term" value="P:microtubule nucleation"/>
    <property type="evidence" value="ECO:0007669"/>
    <property type="project" value="InterPro"/>
</dbReference>
<keyword evidence="11" id="KW-1185">Reference proteome</keyword>
<evidence type="ECO:0000256" key="2">
    <source>
        <dbReference type="ARBA" id="ARBA00022490"/>
    </source>
</evidence>
<dbReference type="AlphaFoldDB" id="A0A8H3J979"/>
<dbReference type="GO" id="GO:0000930">
    <property type="term" value="C:gamma-tubulin complex"/>
    <property type="evidence" value="ECO:0007669"/>
    <property type="project" value="TreeGrafter"/>
</dbReference>
<feature type="compositionally biased region" description="Basic residues" evidence="6">
    <location>
        <begin position="795"/>
        <end position="804"/>
    </location>
</feature>
<feature type="region of interest" description="Disordered" evidence="6">
    <location>
        <begin position="145"/>
        <end position="165"/>
    </location>
</feature>
<dbReference type="Pfam" id="PF14609">
    <property type="entry name" value="GCP5-Mod21_N"/>
    <property type="match status" value="1"/>
</dbReference>
<reference evidence="10" key="1">
    <citation type="submission" date="2021-03" db="EMBL/GenBank/DDBJ databases">
        <authorList>
            <person name="Tagirdzhanova G."/>
        </authorList>
    </citation>
    <scope>NUCLEOTIDE SEQUENCE</scope>
</reference>
<dbReference type="GO" id="GO:0051011">
    <property type="term" value="F:microtubule minus-end binding"/>
    <property type="evidence" value="ECO:0007669"/>
    <property type="project" value="TreeGrafter"/>
</dbReference>
<dbReference type="Pfam" id="PF17681">
    <property type="entry name" value="GCP_N_terminal"/>
    <property type="match status" value="1"/>
</dbReference>
<evidence type="ECO:0000256" key="5">
    <source>
        <dbReference type="RuleBase" id="RU363050"/>
    </source>
</evidence>
<keyword evidence="2 5" id="KW-0963">Cytoplasm</keyword>
<dbReference type="InterPro" id="IPR007259">
    <property type="entry name" value="GCP"/>
</dbReference>
<dbReference type="InterPro" id="IPR041470">
    <property type="entry name" value="GCP_N"/>
</dbReference>
<dbReference type="PANTHER" id="PTHR19302:SF33">
    <property type="entry name" value="GAMMA-TUBULIN COMPLEX COMPONENT 5"/>
    <property type="match status" value="1"/>
</dbReference>
<dbReference type="InterPro" id="IPR042241">
    <property type="entry name" value="GCP_C_sf"/>
</dbReference>
<evidence type="ECO:0000256" key="3">
    <source>
        <dbReference type="ARBA" id="ARBA00022701"/>
    </source>
</evidence>
<dbReference type="GO" id="GO:0005874">
    <property type="term" value="C:microtubule"/>
    <property type="evidence" value="ECO:0007669"/>
    <property type="project" value="UniProtKB-KW"/>
</dbReference>
<feature type="domain" description="Gamma-Tubulin ring complex non-core subunit mod21 N-terminal" evidence="8">
    <location>
        <begin position="62"/>
        <end position="149"/>
    </location>
</feature>
<evidence type="ECO:0000313" key="11">
    <source>
        <dbReference type="Proteomes" id="UP000664203"/>
    </source>
</evidence>
<keyword evidence="4 5" id="KW-0206">Cytoskeleton</keyword>
<comment type="subcellular location">
    <subcellularLocation>
        <location evidence="5">Cytoplasm</location>
        <location evidence="5">Cytoskeleton</location>
        <location evidence="5">Microtubule organizing center</location>
    </subcellularLocation>
</comment>
<dbReference type="GO" id="GO:0031122">
    <property type="term" value="P:cytoplasmic microtubule organization"/>
    <property type="evidence" value="ECO:0007669"/>
    <property type="project" value="TreeGrafter"/>
</dbReference>
<gene>
    <name evidence="10" type="ORF">ALECFALPRED_010634</name>
</gene>
<dbReference type="InterPro" id="IPR040457">
    <property type="entry name" value="GCP_C"/>
</dbReference>
<dbReference type="GO" id="GO:0051321">
    <property type="term" value="P:meiotic cell cycle"/>
    <property type="evidence" value="ECO:0007669"/>
    <property type="project" value="TreeGrafter"/>
</dbReference>
<evidence type="ECO:0000256" key="1">
    <source>
        <dbReference type="ARBA" id="ARBA00010337"/>
    </source>
</evidence>
<dbReference type="Proteomes" id="UP000664203">
    <property type="component" value="Unassembled WGS sequence"/>
</dbReference>
<dbReference type="GO" id="GO:0051225">
    <property type="term" value="P:spindle assembly"/>
    <property type="evidence" value="ECO:0007669"/>
    <property type="project" value="TreeGrafter"/>
</dbReference>
<evidence type="ECO:0000259" key="7">
    <source>
        <dbReference type="Pfam" id="PF04130"/>
    </source>
</evidence>
<comment type="similarity">
    <text evidence="1 5">Belongs to the TUBGCP family.</text>
</comment>
<proteinExistence type="inferred from homology"/>
<evidence type="ECO:0000259" key="8">
    <source>
        <dbReference type="Pfam" id="PF14609"/>
    </source>
</evidence>
<dbReference type="GO" id="GO:0043015">
    <property type="term" value="F:gamma-tubulin binding"/>
    <property type="evidence" value="ECO:0007669"/>
    <property type="project" value="InterPro"/>
</dbReference>
<dbReference type="OrthoDB" id="66546at2759"/>
<dbReference type="CDD" id="cd22572">
    <property type="entry name" value="GCP5_NTD"/>
    <property type="match status" value="1"/>
</dbReference>
<evidence type="ECO:0000256" key="4">
    <source>
        <dbReference type="ARBA" id="ARBA00023212"/>
    </source>
</evidence>
<organism evidence="10 11">
    <name type="scientific">Alectoria fallacina</name>
    <dbReference type="NCBI Taxonomy" id="1903189"/>
    <lineage>
        <taxon>Eukaryota</taxon>
        <taxon>Fungi</taxon>
        <taxon>Dikarya</taxon>
        <taxon>Ascomycota</taxon>
        <taxon>Pezizomycotina</taxon>
        <taxon>Lecanoromycetes</taxon>
        <taxon>OSLEUM clade</taxon>
        <taxon>Lecanoromycetidae</taxon>
        <taxon>Lecanorales</taxon>
        <taxon>Lecanorineae</taxon>
        <taxon>Parmeliaceae</taxon>
        <taxon>Alectoria</taxon>
    </lineage>
</organism>
<keyword evidence="3 5" id="KW-0493">Microtubule</keyword>
<protein>
    <recommendedName>
        <fullName evidence="5">Spindle pole body component</fullName>
    </recommendedName>
</protein>
<feature type="domain" description="Gamma tubulin complex component protein N-terminal" evidence="9">
    <location>
        <begin position="230"/>
        <end position="536"/>
    </location>
</feature>
<dbReference type="EMBL" id="CAJPDR010000899">
    <property type="protein sequence ID" value="CAF9943132.1"/>
    <property type="molecule type" value="Genomic_DNA"/>
</dbReference>
<feature type="domain" description="Gamma tubulin complex component C-terminal" evidence="7">
    <location>
        <begin position="542"/>
        <end position="813"/>
    </location>
</feature>
<dbReference type="Pfam" id="PF04130">
    <property type="entry name" value="GCP_C_terminal"/>
    <property type="match status" value="1"/>
</dbReference>
<dbReference type="GO" id="GO:0000278">
    <property type="term" value="P:mitotic cell cycle"/>
    <property type="evidence" value="ECO:0007669"/>
    <property type="project" value="TreeGrafter"/>
</dbReference>